<gene>
    <name evidence="3" type="ORF">NPX13_g6911</name>
</gene>
<dbReference type="EMBL" id="JANPWZ010001286">
    <property type="protein sequence ID" value="KAJ3567045.1"/>
    <property type="molecule type" value="Genomic_DNA"/>
</dbReference>
<evidence type="ECO:0000313" key="4">
    <source>
        <dbReference type="Proteomes" id="UP001148614"/>
    </source>
</evidence>
<dbReference type="AlphaFoldDB" id="A0A9W8NAZ5"/>
<dbReference type="Pfam" id="PF22893">
    <property type="entry name" value="ULD_2"/>
    <property type="match status" value="1"/>
</dbReference>
<evidence type="ECO:0000256" key="1">
    <source>
        <dbReference type="SAM" id="MobiDB-lite"/>
    </source>
</evidence>
<feature type="domain" description="Ubiquitin-like" evidence="2">
    <location>
        <begin position="244"/>
        <end position="320"/>
    </location>
</feature>
<keyword evidence="4" id="KW-1185">Reference proteome</keyword>
<evidence type="ECO:0000259" key="2">
    <source>
        <dbReference type="Pfam" id="PF22893"/>
    </source>
</evidence>
<name>A0A9W8NAZ5_9PEZI</name>
<feature type="region of interest" description="Disordered" evidence="1">
    <location>
        <begin position="443"/>
        <end position="463"/>
    </location>
</feature>
<protein>
    <recommendedName>
        <fullName evidence="2">Ubiquitin-like domain-containing protein</fullName>
    </recommendedName>
</protein>
<sequence length="463" mass="52550">MSFGFSVGDIIAVGKLVEDIISCLKDPTRSQTEYQDLVRELECLRSALVNLDRLMRHEGPEILDSIKYAALSCRRPLEEFLIRIQKYDRSLCIQSRLNPIRQAVDKVKFPLRHGDEIQRLQTYLNVHIGTINMLLTEHGFEKIALAAKQSQAGQLHIKQQLETAATLLDRIRGNISHQRLVVSRGMSMLEKVYRIMSGELQASIKSIGSMVEQVCISTQQIYTVVVEIQASLVKAPDTRWTFFQDPVLLEDALGRKLPVPSEYDFPLLDAIIKCKFKEGPGAAHVAANNYEVMDSMNKFHILSNKSLLKPGSTLVMAIILDMTTDTPQSTINTDKRCPNPKCQSDNTMDASGGGRLCCSCNMWFDLIKNPYEDNILQHVNYSKKRKRLLSNDRCMDSFLKRRRLPNDYEDIVSFKNVKVTSHETWQSGARRIERMIANARTEKVTQEKAPVQTDTPIARASCQ</sequence>
<dbReference type="Proteomes" id="UP001148614">
    <property type="component" value="Unassembled WGS sequence"/>
</dbReference>
<dbReference type="InterPro" id="IPR054464">
    <property type="entry name" value="ULD_fung"/>
</dbReference>
<accession>A0A9W8NAZ5</accession>
<comment type="caution">
    <text evidence="3">The sequence shown here is derived from an EMBL/GenBank/DDBJ whole genome shotgun (WGS) entry which is preliminary data.</text>
</comment>
<organism evidence="3 4">
    <name type="scientific">Xylaria arbuscula</name>
    <dbReference type="NCBI Taxonomy" id="114810"/>
    <lineage>
        <taxon>Eukaryota</taxon>
        <taxon>Fungi</taxon>
        <taxon>Dikarya</taxon>
        <taxon>Ascomycota</taxon>
        <taxon>Pezizomycotina</taxon>
        <taxon>Sordariomycetes</taxon>
        <taxon>Xylariomycetidae</taxon>
        <taxon>Xylariales</taxon>
        <taxon>Xylariaceae</taxon>
        <taxon>Xylaria</taxon>
    </lineage>
</organism>
<reference evidence="3" key="1">
    <citation type="submission" date="2022-07" db="EMBL/GenBank/DDBJ databases">
        <title>Genome Sequence of Xylaria arbuscula.</title>
        <authorList>
            <person name="Buettner E."/>
        </authorList>
    </citation>
    <scope>NUCLEOTIDE SEQUENCE</scope>
    <source>
        <strain evidence="3">VT107</strain>
    </source>
</reference>
<dbReference type="PANTHER" id="PTHR38886:SF1">
    <property type="entry name" value="NACHT-NTPASE AND P-LOOP NTPASES N-TERMINAL DOMAIN-CONTAINING PROTEIN"/>
    <property type="match status" value="1"/>
</dbReference>
<dbReference type="PANTHER" id="PTHR38886">
    <property type="entry name" value="SESA DOMAIN-CONTAINING PROTEIN"/>
    <property type="match status" value="1"/>
</dbReference>
<evidence type="ECO:0000313" key="3">
    <source>
        <dbReference type="EMBL" id="KAJ3567045.1"/>
    </source>
</evidence>
<proteinExistence type="predicted"/>